<evidence type="ECO:0000259" key="2">
    <source>
        <dbReference type="PROSITE" id="PS51782"/>
    </source>
</evidence>
<dbReference type="AlphaFoldDB" id="W1PNQ6"/>
<dbReference type="InterPro" id="IPR018392">
    <property type="entry name" value="LysM"/>
</dbReference>
<feature type="compositionally biased region" description="Polar residues" evidence="1">
    <location>
        <begin position="1"/>
        <end position="14"/>
    </location>
</feature>
<dbReference type="InterPro" id="IPR045030">
    <property type="entry name" value="LYSM1-4"/>
</dbReference>
<dbReference type="OMA" id="PEYSNGK"/>
<evidence type="ECO:0000256" key="1">
    <source>
        <dbReference type="SAM" id="MobiDB-lite"/>
    </source>
</evidence>
<feature type="region of interest" description="Disordered" evidence="1">
    <location>
        <begin position="313"/>
        <end position="337"/>
    </location>
</feature>
<dbReference type="CDD" id="cd00118">
    <property type="entry name" value="LysM"/>
    <property type="match status" value="1"/>
</dbReference>
<dbReference type="SUPFAM" id="SSF54106">
    <property type="entry name" value="LysM domain"/>
    <property type="match status" value="1"/>
</dbReference>
<organism evidence="3 4">
    <name type="scientific">Amborella trichopoda</name>
    <dbReference type="NCBI Taxonomy" id="13333"/>
    <lineage>
        <taxon>Eukaryota</taxon>
        <taxon>Viridiplantae</taxon>
        <taxon>Streptophyta</taxon>
        <taxon>Embryophyta</taxon>
        <taxon>Tracheophyta</taxon>
        <taxon>Spermatophyta</taxon>
        <taxon>Magnoliopsida</taxon>
        <taxon>Amborellales</taxon>
        <taxon>Amborellaceae</taxon>
        <taxon>Amborella</taxon>
    </lineage>
</organism>
<dbReference type="InterPro" id="IPR036779">
    <property type="entry name" value="LysM_dom_sf"/>
</dbReference>
<feature type="region of interest" description="Disordered" evidence="1">
    <location>
        <begin position="97"/>
        <end position="134"/>
    </location>
</feature>
<dbReference type="Gramene" id="ERN09444">
    <property type="protein sequence ID" value="ERN09444"/>
    <property type="gene ID" value="AMTR_s00029p00081790"/>
</dbReference>
<dbReference type="Proteomes" id="UP000017836">
    <property type="component" value="Unassembled WGS sequence"/>
</dbReference>
<evidence type="ECO:0000313" key="4">
    <source>
        <dbReference type="Proteomes" id="UP000017836"/>
    </source>
</evidence>
<dbReference type="PANTHER" id="PTHR20932:SF36">
    <property type="entry name" value="OS03G0110600 PROTEIN"/>
    <property type="match status" value="1"/>
</dbReference>
<dbReference type="PANTHER" id="PTHR20932">
    <property type="entry name" value="LYSM AND PUTATIVE PEPTIDOGLYCAN-BINDING DOMAIN-CONTAINING PROTEIN"/>
    <property type="match status" value="1"/>
</dbReference>
<feature type="domain" description="LysM" evidence="2">
    <location>
        <begin position="52"/>
        <end position="96"/>
    </location>
</feature>
<dbReference type="Pfam" id="PF01476">
    <property type="entry name" value="LysM"/>
    <property type="match status" value="1"/>
</dbReference>
<proteinExistence type="predicted"/>
<feature type="compositionally biased region" description="Polar residues" evidence="1">
    <location>
        <begin position="313"/>
        <end position="326"/>
    </location>
</feature>
<feature type="region of interest" description="Disordered" evidence="1">
    <location>
        <begin position="223"/>
        <end position="293"/>
    </location>
</feature>
<sequence length="371" mass="39996">MDFSFQNGRHGSTHSYHDSDLEGNGVRDLDKRFMAVPSNSSAIMSSSGVNYIEHHISKMDTLAGVAIKYGVEVADIKRMNGLVTDLQMFAHKSLQIPLPGRHPPSPIVSNGSNSLSNGTGGPTQQRRPKAGHSSNVAELVQSLKLKFPQQRRVSPAMSSLQGYYGLSLSKANSNYTNNEGMEMATYKTGSSSRGKSLEDEPQSLPFDFPVNKHRKSRSLINGFLPESNGLLPEDVPMSGAGDSESERSGEKSVRRRQKTESTLVGDAPPSKVSPAPRRNRASSSNLRDGDGAHVNALPFGDSFMADGFGAVRKSSSTSNLQDQDNVSPLRLGGPKRALKPDFQSLSAATIARPIFDGLPKPMGWRSKAALD</sequence>
<dbReference type="SMART" id="SM00257">
    <property type="entry name" value="LysM"/>
    <property type="match status" value="1"/>
</dbReference>
<reference evidence="4" key="1">
    <citation type="journal article" date="2013" name="Science">
        <title>The Amborella genome and the evolution of flowering plants.</title>
        <authorList>
            <consortium name="Amborella Genome Project"/>
        </authorList>
    </citation>
    <scope>NUCLEOTIDE SEQUENCE [LARGE SCALE GENOMIC DNA]</scope>
</reference>
<feature type="compositionally biased region" description="Low complexity" evidence="1">
    <location>
        <begin position="273"/>
        <end position="286"/>
    </location>
</feature>
<keyword evidence="4" id="KW-1185">Reference proteome</keyword>
<gene>
    <name evidence="3" type="ORF">AMTR_s00029p00081790</name>
</gene>
<evidence type="ECO:0000313" key="3">
    <source>
        <dbReference type="EMBL" id="ERN09444.1"/>
    </source>
</evidence>
<dbReference type="PROSITE" id="PS51782">
    <property type="entry name" value="LYSM"/>
    <property type="match status" value="1"/>
</dbReference>
<dbReference type="OrthoDB" id="538216at2759"/>
<dbReference type="HOGENOM" id="CLU_054150_0_0_1"/>
<dbReference type="EMBL" id="KI392980">
    <property type="protein sequence ID" value="ERN09444.1"/>
    <property type="molecule type" value="Genomic_DNA"/>
</dbReference>
<dbReference type="Gene3D" id="3.10.350.10">
    <property type="entry name" value="LysM domain"/>
    <property type="match status" value="1"/>
</dbReference>
<protein>
    <recommendedName>
        <fullName evidence="2">LysM domain-containing protein</fullName>
    </recommendedName>
</protein>
<feature type="region of interest" description="Disordered" evidence="1">
    <location>
        <begin position="1"/>
        <end position="23"/>
    </location>
</feature>
<feature type="region of interest" description="Disordered" evidence="1">
    <location>
        <begin position="186"/>
        <end position="210"/>
    </location>
</feature>
<dbReference type="KEGG" id="atr:18437597"/>
<name>W1PNQ6_AMBTC</name>
<accession>W1PNQ6</accession>
<dbReference type="eggNOG" id="KOG2850">
    <property type="taxonomic scope" value="Eukaryota"/>
</dbReference>